<sequence length="194" mass="22606">MRKKIFIVGIFLINLLLFGRVNDNLNLFDEVQKVELEKKIEDIGKKRDINIYVNSFSGEEGFVVEQAERVLILNLIKSSEEKFKVELKVTKDMELDDIQGSIDEVLNINERYLAERKIVDYTMGVLDGLDGIIDKIKIEDPIVIEEEITEEKKNKFLIGMGALFFLIFILIIRILMVKYKKSFKEEIEIVSKKK</sequence>
<evidence type="ECO:0000256" key="1">
    <source>
        <dbReference type="SAM" id="Phobius"/>
    </source>
</evidence>
<evidence type="ECO:0000313" key="2">
    <source>
        <dbReference type="EMBL" id="STO32107.1"/>
    </source>
</evidence>
<gene>
    <name evidence="2" type="ORF">NCTC10723_01586</name>
</gene>
<name>A0A377GYM7_9FUSO</name>
<dbReference type="AlphaFoldDB" id="A0A377GYM7"/>
<dbReference type="RefSeq" id="WP_115270997.1">
    <property type="nucleotide sequence ID" value="NZ_UGGU01000003.1"/>
</dbReference>
<keyword evidence="1" id="KW-1133">Transmembrane helix</keyword>
<reference evidence="2 3" key="1">
    <citation type="submission" date="2018-06" db="EMBL/GenBank/DDBJ databases">
        <authorList>
            <consortium name="Pathogen Informatics"/>
            <person name="Doyle S."/>
        </authorList>
    </citation>
    <scope>NUCLEOTIDE SEQUENCE [LARGE SCALE GENOMIC DNA]</scope>
    <source>
        <strain evidence="2 3">NCTC10723</strain>
    </source>
</reference>
<dbReference type="Proteomes" id="UP000255328">
    <property type="component" value="Unassembled WGS sequence"/>
</dbReference>
<dbReference type="EMBL" id="UGGU01000003">
    <property type="protein sequence ID" value="STO32107.1"/>
    <property type="molecule type" value="Genomic_DNA"/>
</dbReference>
<accession>A0A377GYM7</accession>
<keyword evidence="1" id="KW-0812">Transmembrane</keyword>
<evidence type="ECO:0008006" key="4">
    <source>
        <dbReference type="Google" id="ProtNLM"/>
    </source>
</evidence>
<proteinExistence type="predicted"/>
<dbReference type="OrthoDB" id="88355at2"/>
<feature type="transmembrane region" description="Helical" evidence="1">
    <location>
        <begin position="156"/>
        <end position="176"/>
    </location>
</feature>
<keyword evidence="1" id="KW-0472">Membrane</keyword>
<protein>
    <recommendedName>
        <fullName evidence="4">TPM domain-containing protein</fullName>
    </recommendedName>
</protein>
<evidence type="ECO:0000313" key="3">
    <source>
        <dbReference type="Proteomes" id="UP000255328"/>
    </source>
</evidence>
<organism evidence="2 3">
    <name type="scientific">Fusobacterium necrogenes</name>
    <dbReference type="NCBI Taxonomy" id="858"/>
    <lineage>
        <taxon>Bacteria</taxon>
        <taxon>Fusobacteriati</taxon>
        <taxon>Fusobacteriota</taxon>
        <taxon>Fusobacteriia</taxon>
        <taxon>Fusobacteriales</taxon>
        <taxon>Fusobacteriaceae</taxon>
        <taxon>Fusobacterium</taxon>
    </lineage>
</organism>
<keyword evidence="3" id="KW-1185">Reference proteome</keyword>